<evidence type="ECO:0000256" key="1">
    <source>
        <dbReference type="SAM" id="SignalP"/>
    </source>
</evidence>
<dbReference type="EMBL" id="DRPZ01000287">
    <property type="protein sequence ID" value="HGY10648.1"/>
    <property type="molecule type" value="Genomic_DNA"/>
</dbReference>
<protein>
    <recommendedName>
        <fullName evidence="3">Transporter</fullName>
    </recommendedName>
</protein>
<feature type="chain" id="PRO_5028129617" description="Transporter" evidence="1">
    <location>
        <begin position="23"/>
        <end position="279"/>
    </location>
</feature>
<name>A0A7C4V7H6_9DEIN</name>
<gene>
    <name evidence="2" type="ORF">ENK37_11470</name>
</gene>
<proteinExistence type="predicted"/>
<dbReference type="SUPFAM" id="SSF56935">
    <property type="entry name" value="Porins"/>
    <property type="match status" value="1"/>
</dbReference>
<feature type="signal peptide" evidence="1">
    <location>
        <begin position="1"/>
        <end position="22"/>
    </location>
</feature>
<sequence length="279" mass="29586">MARLVLAGILLLAGSLAQPSLAQSGSLPEPVDPLKRSEPSPGLFSLSFSLGYHPAGGRVFDIDADGRPYTERLARHAFSPSLGLQYDASERMELGFTLTLPYAIEQRLRTYAPDDRRYIEAGRLASSAAASLTYRAAPESSYDPTLSVTLARPWSVDLSAAASLLRDPVVVSAAAGYTHSFMPPFENQVRVSAGAGFVANDRFSFSLRATLKQALVFAAPAELGANFSTSYSLNPEGTAQVTLGASAWFGPAATSYGVTLGFSASRLDLSAWLVAGQKK</sequence>
<organism evidence="2">
    <name type="scientific">Oceanithermus profundus</name>
    <dbReference type="NCBI Taxonomy" id="187137"/>
    <lineage>
        <taxon>Bacteria</taxon>
        <taxon>Thermotogati</taxon>
        <taxon>Deinococcota</taxon>
        <taxon>Deinococci</taxon>
        <taxon>Thermales</taxon>
        <taxon>Thermaceae</taxon>
        <taxon>Oceanithermus</taxon>
    </lineage>
</organism>
<evidence type="ECO:0008006" key="3">
    <source>
        <dbReference type="Google" id="ProtNLM"/>
    </source>
</evidence>
<dbReference type="Proteomes" id="UP000885759">
    <property type="component" value="Unassembled WGS sequence"/>
</dbReference>
<keyword evidence="1" id="KW-0732">Signal</keyword>
<dbReference type="Gene3D" id="2.40.160.60">
    <property type="entry name" value="Outer membrane protein transport protein (OMPP1/FadL/TodX)"/>
    <property type="match status" value="1"/>
</dbReference>
<evidence type="ECO:0000313" key="2">
    <source>
        <dbReference type="EMBL" id="HGY10648.1"/>
    </source>
</evidence>
<accession>A0A7C4V7H6</accession>
<reference evidence="2" key="1">
    <citation type="journal article" date="2020" name="mSystems">
        <title>Genome- and Community-Level Interaction Insights into Carbon Utilization and Element Cycling Functions of Hydrothermarchaeota in Hydrothermal Sediment.</title>
        <authorList>
            <person name="Zhou Z."/>
            <person name="Liu Y."/>
            <person name="Xu W."/>
            <person name="Pan J."/>
            <person name="Luo Z.H."/>
            <person name="Li M."/>
        </authorList>
    </citation>
    <scope>NUCLEOTIDE SEQUENCE [LARGE SCALE GENOMIC DNA]</scope>
    <source>
        <strain evidence="2">HyVt-570</strain>
    </source>
</reference>
<comment type="caution">
    <text evidence="2">The sequence shown here is derived from an EMBL/GenBank/DDBJ whole genome shotgun (WGS) entry which is preliminary data.</text>
</comment>
<dbReference type="AlphaFoldDB" id="A0A7C4V7H6"/>